<evidence type="ECO:0000256" key="4">
    <source>
        <dbReference type="ARBA" id="ARBA00023284"/>
    </source>
</evidence>
<dbReference type="Gene3D" id="3.40.30.10">
    <property type="entry name" value="Glutaredoxin"/>
    <property type="match status" value="1"/>
</dbReference>
<dbReference type="InterPro" id="IPR013766">
    <property type="entry name" value="Thioredoxin_domain"/>
</dbReference>
<dbReference type="InterPro" id="IPR013740">
    <property type="entry name" value="Redoxin"/>
</dbReference>
<dbReference type="Pfam" id="PF08534">
    <property type="entry name" value="Redoxin"/>
    <property type="match status" value="1"/>
</dbReference>
<dbReference type="Proteomes" id="UP001597508">
    <property type="component" value="Unassembled WGS sequence"/>
</dbReference>
<dbReference type="InterPro" id="IPR036249">
    <property type="entry name" value="Thioredoxin-like_sf"/>
</dbReference>
<evidence type="ECO:0000256" key="2">
    <source>
        <dbReference type="ARBA" id="ARBA00022748"/>
    </source>
</evidence>
<dbReference type="PANTHER" id="PTHR42852">
    <property type="entry name" value="THIOL:DISULFIDE INTERCHANGE PROTEIN DSBE"/>
    <property type="match status" value="1"/>
</dbReference>
<keyword evidence="2" id="KW-0201">Cytochrome c-type biogenesis</keyword>
<keyword evidence="4" id="KW-0676">Redox-active center</keyword>
<dbReference type="SUPFAM" id="SSF52833">
    <property type="entry name" value="Thioredoxin-like"/>
    <property type="match status" value="1"/>
</dbReference>
<name>A0ABW5LST2_9FLAO</name>
<sequence>MKNTTQSFIVLAFLLFISTCFSQQKEKIYVDIQNIPKIQHKVSTGKYSYKTDKSPTVTYKLKNDPEKYSVKNKALNKSITQVFDHDIVYLKLRYNPGKYQTYVLQRGDSAIIEYSEGKPYIEVRNRETKKHDWDVASVIDKFTFPMKNIEFFNSNRRFRTKQEKEEEKKQYAKIYTQQVAMIDSLYKDDLLGEAEYDFYRKSAFYKIRQYDKELDLELLKKPDLHIHSYEELLNNYVFQNLKKKIISLGNGMARNSLESFDFTYKSSNFSTNNKNFLLKSYLKTIKIDFSKSTYSSRLKKYEALTHEKIKRVDDSNTKRLKEISKITHDVTLTNSRGDLTTLKEILDNNKGKIVYIDFWASWCGPCRQAFPAYRKIKETYKDKEIAFVFISGDTDPEKWEIAEKKEGLVNSFLATNYPTAKFYQDLKLSSFPRYLIFDASGKLITERAPGPNSDTFKEKINELLKQ</sequence>
<dbReference type="EMBL" id="JBHULH010000003">
    <property type="protein sequence ID" value="MFD2567301.1"/>
    <property type="molecule type" value="Genomic_DNA"/>
</dbReference>
<evidence type="ECO:0000256" key="1">
    <source>
        <dbReference type="ARBA" id="ARBA00004196"/>
    </source>
</evidence>
<evidence type="ECO:0000256" key="3">
    <source>
        <dbReference type="ARBA" id="ARBA00023157"/>
    </source>
</evidence>
<evidence type="ECO:0000259" key="6">
    <source>
        <dbReference type="PROSITE" id="PS51352"/>
    </source>
</evidence>
<evidence type="ECO:0000313" key="8">
    <source>
        <dbReference type="Proteomes" id="UP001597508"/>
    </source>
</evidence>
<accession>A0ABW5LST2</accession>
<evidence type="ECO:0000313" key="7">
    <source>
        <dbReference type="EMBL" id="MFD2567301.1"/>
    </source>
</evidence>
<evidence type="ECO:0000256" key="5">
    <source>
        <dbReference type="SAM" id="SignalP"/>
    </source>
</evidence>
<keyword evidence="3" id="KW-1015">Disulfide bond</keyword>
<reference evidence="8" key="1">
    <citation type="journal article" date="2019" name="Int. J. Syst. Evol. Microbiol.">
        <title>The Global Catalogue of Microorganisms (GCM) 10K type strain sequencing project: providing services to taxonomists for standard genome sequencing and annotation.</title>
        <authorList>
            <consortium name="The Broad Institute Genomics Platform"/>
            <consortium name="The Broad Institute Genome Sequencing Center for Infectious Disease"/>
            <person name="Wu L."/>
            <person name="Ma J."/>
        </authorList>
    </citation>
    <scope>NUCLEOTIDE SEQUENCE [LARGE SCALE GENOMIC DNA]</scope>
    <source>
        <strain evidence="8">KCTC 52127</strain>
    </source>
</reference>
<feature type="signal peptide" evidence="5">
    <location>
        <begin position="1"/>
        <end position="22"/>
    </location>
</feature>
<comment type="subcellular location">
    <subcellularLocation>
        <location evidence="1">Cell envelope</location>
    </subcellularLocation>
</comment>
<dbReference type="CDD" id="cd02966">
    <property type="entry name" value="TlpA_like_family"/>
    <property type="match status" value="1"/>
</dbReference>
<dbReference type="InterPro" id="IPR050553">
    <property type="entry name" value="Thioredoxin_ResA/DsbE_sf"/>
</dbReference>
<feature type="domain" description="Thioredoxin" evidence="6">
    <location>
        <begin position="321"/>
        <end position="465"/>
    </location>
</feature>
<protein>
    <submittedName>
        <fullName evidence="7">TlpA family protein disulfide reductase</fullName>
    </submittedName>
</protein>
<dbReference type="RefSeq" id="WP_379666009.1">
    <property type="nucleotide sequence ID" value="NZ_JBHULH010000003.1"/>
</dbReference>
<keyword evidence="8" id="KW-1185">Reference proteome</keyword>
<comment type="caution">
    <text evidence="7">The sequence shown here is derived from an EMBL/GenBank/DDBJ whole genome shotgun (WGS) entry which is preliminary data.</text>
</comment>
<organism evidence="7 8">
    <name type="scientific">Pseudotenacibaculum haliotis</name>
    <dbReference type="NCBI Taxonomy" id="1862138"/>
    <lineage>
        <taxon>Bacteria</taxon>
        <taxon>Pseudomonadati</taxon>
        <taxon>Bacteroidota</taxon>
        <taxon>Flavobacteriia</taxon>
        <taxon>Flavobacteriales</taxon>
        <taxon>Flavobacteriaceae</taxon>
        <taxon>Pseudotenacibaculum</taxon>
    </lineage>
</organism>
<proteinExistence type="predicted"/>
<keyword evidence="5" id="KW-0732">Signal</keyword>
<dbReference type="PANTHER" id="PTHR42852:SF6">
    <property type="entry name" value="THIOL:DISULFIDE INTERCHANGE PROTEIN DSBE"/>
    <property type="match status" value="1"/>
</dbReference>
<gene>
    <name evidence="7" type="ORF">ACFSRZ_07950</name>
</gene>
<feature type="chain" id="PRO_5045969369" evidence="5">
    <location>
        <begin position="23"/>
        <end position="466"/>
    </location>
</feature>
<dbReference type="PROSITE" id="PS51352">
    <property type="entry name" value="THIOREDOXIN_2"/>
    <property type="match status" value="1"/>
</dbReference>